<proteinExistence type="predicted"/>
<accession>A0A1H8DDM2</accession>
<reference evidence="2" key="1">
    <citation type="submission" date="2016-10" db="EMBL/GenBank/DDBJ databases">
        <authorList>
            <person name="Varghese N."/>
            <person name="Submissions S."/>
        </authorList>
    </citation>
    <scope>NUCLEOTIDE SEQUENCE [LARGE SCALE GENOMIC DNA]</scope>
    <source>
        <strain evidence="2">Gh-48</strain>
    </source>
</reference>
<gene>
    <name evidence="1" type="ORF">SAMN05192574_102310</name>
</gene>
<dbReference type="Proteomes" id="UP000198942">
    <property type="component" value="Unassembled WGS sequence"/>
</dbReference>
<protein>
    <submittedName>
        <fullName evidence="1">Uncharacterized protein</fullName>
    </submittedName>
</protein>
<organism evidence="1 2">
    <name type="scientific">Mucilaginibacter gossypiicola</name>
    <dbReference type="NCBI Taxonomy" id="551995"/>
    <lineage>
        <taxon>Bacteria</taxon>
        <taxon>Pseudomonadati</taxon>
        <taxon>Bacteroidota</taxon>
        <taxon>Sphingobacteriia</taxon>
        <taxon>Sphingobacteriales</taxon>
        <taxon>Sphingobacteriaceae</taxon>
        <taxon>Mucilaginibacter</taxon>
    </lineage>
</organism>
<evidence type="ECO:0000313" key="2">
    <source>
        <dbReference type="Proteomes" id="UP000198942"/>
    </source>
</evidence>
<keyword evidence="2" id="KW-1185">Reference proteome</keyword>
<dbReference type="STRING" id="551995.SAMN05192574_102310"/>
<dbReference type="AlphaFoldDB" id="A0A1H8DDM2"/>
<sequence>MKQLSVKNLKKRTHTIFTYGSNIRSAGSETETGNDPTNTTVTVITTTHIFRGLEKDRGQRIG</sequence>
<evidence type="ECO:0000313" key="1">
    <source>
        <dbReference type="EMBL" id="SEN05382.1"/>
    </source>
</evidence>
<dbReference type="EMBL" id="FOCL01000002">
    <property type="protein sequence ID" value="SEN05382.1"/>
    <property type="molecule type" value="Genomic_DNA"/>
</dbReference>
<name>A0A1H8DDM2_9SPHI</name>